<proteinExistence type="predicted"/>
<evidence type="ECO:0000313" key="1">
    <source>
        <dbReference type="Proteomes" id="UP000235220"/>
    </source>
</evidence>
<dbReference type="Proteomes" id="UP000235220">
    <property type="component" value="Chromosome 3"/>
</dbReference>
<dbReference type="RefSeq" id="XP_035544681.1">
    <property type="nucleotide sequence ID" value="XM_035688788.1"/>
</dbReference>
<gene>
    <name evidence="2" type="primary">LOC118348042</name>
</gene>
<dbReference type="AlphaFoldDB" id="A0A6P9EBG6"/>
<evidence type="ECO:0000313" key="2">
    <source>
        <dbReference type="RefSeq" id="XP_035544681.1"/>
    </source>
</evidence>
<dbReference type="KEGG" id="jre:118348042"/>
<name>A0A6P9EBG6_JUGRE</name>
<keyword evidence="1" id="KW-1185">Reference proteome</keyword>
<accession>A0A6P9EBG6</accession>
<organism evidence="1 2">
    <name type="scientific">Juglans regia</name>
    <name type="common">English walnut</name>
    <dbReference type="NCBI Taxonomy" id="51240"/>
    <lineage>
        <taxon>Eukaryota</taxon>
        <taxon>Viridiplantae</taxon>
        <taxon>Streptophyta</taxon>
        <taxon>Embryophyta</taxon>
        <taxon>Tracheophyta</taxon>
        <taxon>Spermatophyta</taxon>
        <taxon>Magnoliopsida</taxon>
        <taxon>eudicotyledons</taxon>
        <taxon>Gunneridae</taxon>
        <taxon>Pentapetalae</taxon>
        <taxon>rosids</taxon>
        <taxon>fabids</taxon>
        <taxon>Fagales</taxon>
        <taxon>Juglandaceae</taxon>
        <taxon>Juglans</taxon>
    </lineage>
</organism>
<reference evidence="2" key="1">
    <citation type="submission" date="2025-08" db="UniProtKB">
        <authorList>
            <consortium name="RefSeq"/>
        </authorList>
    </citation>
    <scope>IDENTIFICATION</scope>
    <source>
        <tissue evidence="2">Leaves</tissue>
    </source>
</reference>
<dbReference type="InParanoid" id="A0A6P9EBG6"/>
<dbReference type="PANTHER" id="PTHR33116">
    <property type="entry name" value="REVERSE TRANSCRIPTASE ZINC-BINDING DOMAIN-CONTAINING PROTEIN-RELATED-RELATED"/>
    <property type="match status" value="1"/>
</dbReference>
<dbReference type="OrthoDB" id="1937528at2759"/>
<dbReference type="PANTHER" id="PTHR33116:SF78">
    <property type="entry name" value="OS12G0587133 PROTEIN"/>
    <property type="match status" value="1"/>
</dbReference>
<sequence>MGISCKGYEEQFKALITAIEAGQHACGGTQGGRRSFKFENMWLKMDGFVEMVRQWWNSYLFEGNPSYVLAGKLKALKKDLKIWNEQVVGDVTLQKKSLFQELQGLEGVGEENIRKCQVVAELERLTLMEEISWRQKSRALWLREGDKNTKFFHRMANAHRRFNYIESLSIDGDVSSDQGEIKEHVVGHFELLLEEPYPWRPTIDGLAFEVIDQYSMDWVERPFEEEEVKRVIRNMNKDKAPGPDGFTMAFFQVCWEVVREDVMLVFQEFFSHGRFEKSLNATFIALVPKKAGAREVQDFRPISLVGSVYKILAKTLANRMSTVMEKIISKSQNAFANEGHIQSLKAILLCFEAVSGLKINLAKTEMVAVGEVRNIRGLANILGCGVVSLPLKYLGLPLGASFKAKTIWEGVLEKFERRLAGWKRLYLSKGGRITLMKSILSNLPTYYLSLFPLPASIASRIEKLQRDFLWSGLGDERKFHLVGWENVCSPLRDGGLGVRNVRAFNKALLGKWLWRYNHERGALWKGVVDMKYGSERWGWCSKEGRGTYGVGLWKFIRKGWGSFASNTRLRLGDGSRISFWQDVWLGNTALKDAYPMIFRIAREKEAMVADLRVLNQGTQEWTINLTRDAHDWEVNELVGFLSMLYNITTAATLEDTMVWCPSRKGKFSKKWGNGGPFTSSL</sequence>
<protein>
    <submittedName>
        <fullName evidence="2">Uncharacterized protein LOC118348042</fullName>
    </submittedName>
</protein>
<dbReference type="GeneID" id="118348042"/>